<feature type="transmembrane region" description="Helical" evidence="1">
    <location>
        <begin position="6"/>
        <end position="24"/>
    </location>
</feature>
<keyword evidence="1" id="KW-0812">Transmembrane</keyword>
<protein>
    <submittedName>
        <fullName evidence="2">Uncharacterized protein</fullName>
    </submittedName>
</protein>
<dbReference type="EMBL" id="KZ302075">
    <property type="protein sequence ID" value="PFH48145.1"/>
    <property type="molecule type" value="Genomic_DNA"/>
</dbReference>
<name>A0A2A9NAT7_9AGAR</name>
<accession>A0A2A9NAT7</accession>
<dbReference type="OrthoDB" id="3053835at2759"/>
<sequence>LGNLLNWWLFGALSVQIYLYYLAFPKDRIWNKVIVYTIYFLEVVHTIVLTVD</sequence>
<gene>
    <name evidence="2" type="ORF">AMATHDRAFT_107132</name>
</gene>
<feature type="non-terminal residue" evidence="2">
    <location>
        <position position="1"/>
    </location>
</feature>
<evidence type="ECO:0000256" key="1">
    <source>
        <dbReference type="SAM" id="Phobius"/>
    </source>
</evidence>
<feature type="non-terminal residue" evidence="2">
    <location>
        <position position="52"/>
    </location>
</feature>
<evidence type="ECO:0000313" key="2">
    <source>
        <dbReference type="EMBL" id="PFH48145.1"/>
    </source>
</evidence>
<proteinExistence type="predicted"/>
<evidence type="ECO:0000313" key="3">
    <source>
        <dbReference type="Proteomes" id="UP000242287"/>
    </source>
</evidence>
<reference evidence="2 3" key="1">
    <citation type="submission" date="2014-02" db="EMBL/GenBank/DDBJ databases">
        <title>Transposable element dynamics among asymbiotic and ectomycorrhizal Amanita fungi.</title>
        <authorList>
            <consortium name="DOE Joint Genome Institute"/>
            <person name="Hess J."/>
            <person name="Skrede I."/>
            <person name="Wolfe B."/>
            <person name="LaButti K."/>
            <person name="Ohm R.A."/>
            <person name="Grigoriev I.V."/>
            <person name="Pringle A."/>
        </authorList>
    </citation>
    <scope>NUCLEOTIDE SEQUENCE [LARGE SCALE GENOMIC DNA]</scope>
    <source>
        <strain evidence="2 3">SKay4041</strain>
    </source>
</reference>
<organism evidence="2 3">
    <name type="scientific">Amanita thiersii Skay4041</name>
    <dbReference type="NCBI Taxonomy" id="703135"/>
    <lineage>
        <taxon>Eukaryota</taxon>
        <taxon>Fungi</taxon>
        <taxon>Dikarya</taxon>
        <taxon>Basidiomycota</taxon>
        <taxon>Agaricomycotina</taxon>
        <taxon>Agaricomycetes</taxon>
        <taxon>Agaricomycetidae</taxon>
        <taxon>Agaricales</taxon>
        <taxon>Pluteineae</taxon>
        <taxon>Amanitaceae</taxon>
        <taxon>Amanita</taxon>
    </lineage>
</organism>
<keyword evidence="3" id="KW-1185">Reference proteome</keyword>
<dbReference type="Proteomes" id="UP000242287">
    <property type="component" value="Unassembled WGS sequence"/>
</dbReference>
<feature type="transmembrane region" description="Helical" evidence="1">
    <location>
        <begin position="33"/>
        <end position="51"/>
    </location>
</feature>
<keyword evidence="1" id="KW-1133">Transmembrane helix</keyword>
<keyword evidence="1" id="KW-0472">Membrane</keyword>
<dbReference type="AlphaFoldDB" id="A0A2A9NAT7"/>